<dbReference type="AlphaFoldDB" id="A0A4V2PBJ8"/>
<organism evidence="3 4">
    <name type="scientific">Nocardia alba</name>
    <dbReference type="NCBI Taxonomy" id="225051"/>
    <lineage>
        <taxon>Bacteria</taxon>
        <taxon>Bacillati</taxon>
        <taxon>Actinomycetota</taxon>
        <taxon>Actinomycetes</taxon>
        <taxon>Mycobacteriales</taxon>
        <taxon>Nocardiaceae</taxon>
        <taxon>Nocardia</taxon>
    </lineage>
</organism>
<dbReference type="STRING" id="1210063.GCA_001612665_01379"/>
<dbReference type="InterPro" id="IPR036409">
    <property type="entry name" value="Aldolase_II/adducin_N_sf"/>
</dbReference>
<gene>
    <name evidence="3" type="ORF">DFR71_3722</name>
</gene>
<dbReference type="Proteomes" id="UP000294856">
    <property type="component" value="Unassembled WGS sequence"/>
</dbReference>
<proteinExistence type="inferred from homology"/>
<keyword evidence="4" id="KW-1185">Reference proteome</keyword>
<evidence type="ECO:0000256" key="1">
    <source>
        <dbReference type="ARBA" id="ARBA00037961"/>
    </source>
</evidence>
<name>A0A4V2PBJ8_9NOCA</name>
<dbReference type="SUPFAM" id="SSF53639">
    <property type="entry name" value="AraD/HMP-PK domain-like"/>
    <property type="match status" value="1"/>
</dbReference>
<feature type="domain" description="Class II aldolase/adducin N-terminal" evidence="2">
    <location>
        <begin position="14"/>
        <end position="191"/>
    </location>
</feature>
<evidence type="ECO:0000313" key="4">
    <source>
        <dbReference type="Proteomes" id="UP000294856"/>
    </source>
</evidence>
<comment type="similarity">
    <text evidence="1">Belongs to the aldolase class II family.</text>
</comment>
<dbReference type="Pfam" id="PF00596">
    <property type="entry name" value="Aldolase_II"/>
    <property type="match status" value="1"/>
</dbReference>
<sequence>MTPSGSVAEHRLAVNLALGSLQLSGTGHDDFNQGQISARLPRSESFLIKSALRGFSEATPADMVVASIDADQPPDRLAPPELPLHQAIYAARPDVNAIVHSHAPNTLVFGALDTELVALSHDAAPFVDRCPRFTLTSNTILDIETGRAVADVLAYNPAVFLRNHGGVIVGRTLRHAVVAAQLLERACELQIKALATGVKFFHSSSADIEAKNDYIYSDLAVKSYWDYRVRDIKERSPHVREWLSTVTA</sequence>
<dbReference type="InterPro" id="IPR001303">
    <property type="entry name" value="Aldolase_II/adducin_N"/>
</dbReference>
<evidence type="ECO:0000259" key="2">
    <source>
        <dbReference type="SMART" id="SM01007"/>
    </source>
</evidence>
<comment type="caution">
    <text evidence="3">The sequence shown here is derived from an EMBL/GenBank/DDBJ whole genome shotgun (WGS) entry which is preliminary data.</text>
</comment>
<dbReference type="GO" id="GO:0051015">
    <property type="term" value="F:actin filament binding"/>
    <property type="evidence" value="ECO:0007669"/>
    <property type="project" value="TreeGrafter"/>
</dbReference>
<dbReference type="EMBL" id="SMFR01000002">
    <property type="protein sequence ID" value="TCJ97675.1"/>
    <property type="molecule type" value="Genomic_DNA"/>
</dbReference>
<dbReference type="PANTHER" id="PTHR10672">
    <property type="entry name" value="ADDUCIN"/>
    <property type="match status" value="1"/>
</dbReference>
<protein>
    <submittedName>
        <fullName evidence="3">L-fuculose-phosphate aldolase</fullName>
    </submittedName>
</protein>
<reference evidence="3 4" key="1">
    <citation type="submission" date="2019-03" db="EMBL/GenBank/DDBJ databases">
        <title>Genomic Encyclopedia of Type Strains, Phase IV (KMG-IV): sequencing the most valuable type-strain genomes for metagenomic binning, comparative biology and taxonomic classification.</title>
        <authorList>
            <person name="Goeker M."/>
        </authorList>
    </citation>
    <scope>NUCLEOTIDE SEQUENCE [LARGE SCALE GENOMIC DNA]</scope>
    <source>
        <strain evidence="3 4">DSM 44684</strain>
    </source>
</reference>
<dbReference type="OrthoDB" id="3729465at2"/>
<dbReference type="SMART" id="SM01007">
    <property type="entry name" value="Aldolase_II"/>
    <property type="match status" value="1"/>
</dbReference>
<dbReference type="InterPro" id="IPR051017">
    <property type="entry name" value="Aldolase-II_Adducin_sf"/>
</dbReference>
<evidence type="ECO:0000313" key="3">
    <source>
        <dbReference type="EMBL" id="TCJ97675.1"/>
    </source>
</evidence>
<dbReference type="Gene3D" id="3.40.225.10">
    <property type="entry name" value="Class II aldolase/adducin N-terminal domain"/>
    <property type="match status" value="1"/>
</dbReference>
<dbReference type="PANTHER" id="PTHR10672:SF3">
    <property type="entry name" value="PROTEIN HU-LI TAI SHAO"/>
    <property type="match status" value="1"/>
</dbReference>
<dbReference type="GO" id="GO:0005856">
    <property type="term" value="C:cytoskeleton"/>
    <property type="evidence" value="ECO:0007669"/>
    <property type="project" value="TreeGrafter"/>
</dbReference>
<dbReference type="RefSeq" id="WP_132369891.1">
    <property type="nucleotide sequence ID" value="NZ_SMFR01000002.1"/>
</dbReference>
<accession>A0A4V2PBJ8</accession>